<protein>
    <recommendedName>
        <fullName evidence="3">DUF2283 domain-containing protein</fullName>
    </recommendedName>
</protein>
<dbReference type="InterPro" id="IPR019270">
    <property type="entry name" value="DUF2283"/>
</dbReference>
<accession>A0A0G0KK32</accession>
<dbReference type="Pfam" id="PF10049">
    <property type="entry name" value="DUF2283"/>
    <property type="match status" value="1"/>
</dbReference>
<gene>
    <name evidence="1" type="ORF">US99_C0002G0009</name>
</gene>
<dbReference type="Proteomes" id="UP000034324">
    <property type="component" value="Unassembled WGS sequence"/>
</dbReference>
<organism evidence="1 2">
    <name type="scientific">Candidatus Daviesbacteria bacterium GW2011_GWF2_38_6</name>
    <dbReference type="NCBI Taxonomy" id="1618432"/>
    <lineage>
        <taxon>Bacteria</taxon>
        <taxon>Candidatus Daviesiibacteriota</taxon>
    </lineage>
</organism>
<dbReference type="EMBL" id="LBVC01000002">
    <property type="protein sequence ID" value="KKQ79112.1"/>
    <property type="molecule type" value="Genomic_DNA"/>
</dbReference>
<evidence type="ECO:0000313" key="1">
    <source>
        <dbReference type="EMBL" id="KKQ79112.1"/>
    </source>
</evidence>
<sequence>MSKVKIYYDEKGKSLSVWFDDPKKESLSEEVGDGVILSKDKMGRVIGFEKLYVDFPKKKASSAYPRIIEVPVFSGFGLTA</sequence>
<dbReference type="AlphaFoldDB" id="A0A0G0KK32"/>
<proteinExistence type="predicted"/>
<reference evidence="1 2" key="1">
    <citation type="journal article" date="2015" name="Nature">
        <title>rRNA introns, odd ribosomes, and small enigmatic genomes across a large radiation of phyla.</title>
        <authorList>
            <person name="Brown C.T."/>
            <person name="Hug L.A."/>
            <person name="Thomas B.C."/>
            <person name="Sharon I."/>
            <person name="Castelle C.J."/>
            <person name="Singh A."/>
            <person name="Wilkins M.J."/>
            <person name="Williams K.H."/>
            <person name="Banfield J.F."/>
        </authorList>
    </citation>
    <scope>NUCLEOTIDE SEQUENCE [LARGE SCALE GENOMIC DNA]</scope>
</reference>
<name>A0A0G0KK32_9BACT</name>
<evidence type="ECO:0008006" key="3">
    <source>
        <dbReference type="Google" id="ProtNLM"/>
    </source>
</evidence>
<evidence type="ECO:0000313" key="2">
    <source>
        <dbReference type="Proteomes" id="UP000034324"/>
    </source>
</evidence>
<comment type="caution">
    <text evidence="1">The sequence shown here is derived from an EMBL/GenBank/DDBJ whole genome shotgun (WGS) entry which is preliminary data.</text>
</comment>